<evidence type="ECO:0000259" key="6">
    <source>
        <dbReference type="Pfam" id="PF00136"/>
    </source>
</evidence>
<dbReference type="GO" id="GO:0006273">
    <property type="term" value="P:lagging strand elongation"/>
    <property type="evidence" value="ECO:0007669"/>
    <property type="project" value="TreeGrafter"/>
</dbReference>
<evidence type="ECO:0000313" key="7">
    <source>
        <dbReference type="EMBL" id="KAK9729731.1"/>
    </source>
</evidence>
<dbReference type="NCBIfam" id="TIGR00592">
    <property type="entry name" value="pol2"/>
    <property type="match status" value="1"/>
</dbReference>
<dbReference type="InterPro" id="IPR006172">
    <property type="entry name" value="DNA-dir_DNA_pol_B"/>
</dbReference>
<keyword evidence="5" id="KW-0238">DNA-binding</keyword>
<dbReference type="GO" id="GO:1902975">
    <property type="term" value="P:mitotic DNA replication initiation"/>
    <property type="evidence" value="ECO:0007669"/>
    <property type="project" value="TreeGrafter"/>
</dbReference>
<dbReference type="PRINTS" id="PR00106">
    <property type="entry name" value="DNAPOLB"/>
</dbReference>
<comment type="caution">
    <text evidence="7">The sequence shown here is derived from an EMBL/GenBank/DDBJ whole genome shotgun (WGS) entry which is preliminary data.</text>
</comment>
<organism evidence="7 8">
    <name type="scientific">Popillia japonica</name>
    <name type="common">Japanese beetle</name>
    <dbReference type="NCBI Taxonomy" id="7064"/>
    <lineage>
        <taxon>Eukaryota</taxon>
        <taxon>Metazoa</taxon>
        <taxon>Ecdysozoa</taxon>
        <taxon>Arthropoda</taxon>
        <taxon>Hexapoda</taxon>
        <taxon>Insecta</taxon>
        <taxon>Pterygota</taxon>
        <taxon>Neoptera</taxon>
        <taxon>Endopterygota</taxon>
        <taxon>Coleoptera</taxon>
        <taxon>Polyphaga</taxon>
        <taxon>Scarabaeiformia</taxon>
        <taxon>Scarabaeidae</taxon>
        <taxon>Rutelinae</taxon>
        <taxon>Popillia</taxon>
    </lineage>
</organism>
<evidence type="ECO:0000256" key="4">
    <source>
        <dbReference type="ARBA" id="ARBA00022932"/>
    </source>
</evidence>
<protein>
    <recommendedName>
        <fullName evidence="5">DNA polymerase</fullName>
        <ecNumber evidence="5">2.7.7.7</ecNumber>
    </recommendedName>
</protein>
<comment type="catalytic activity">
    <reaction evidence="5">
        <text>DNA(n) + a 2'-deoxyribonucleoside 5'-triphosphate = DNA(n+1) + diphosphate</text>
        <dbReference type="Rhea" id="RHEA:22508"/>
        <dbReference type="Rhea" id="RHEA-COMP:17339"/>
        <dbReference type="Rhea" id="RHEA-COMP:17340"/>
        <dbReference type="ChEBI" id="CHEBI:33019"/>
        <dbReference type="ChEBI" id="CHEBI:61560"/>
        <dbReference type="ChEBI" id="CHEBI:173112"/>
        <dbReference type="EC" id="2.7.7.7"/>
    </reaction>
</comment>
<dbReference type="Pfam" id="PF00136">
    <property type="entry name" value="DNA_pol_B"/>
    <property type="match status" value="1"/>
</dbReference>
<dbReference type="GO" id="GO:0003688">
    <property type="term" value="F:DNA replication origin binding"/>
    <property type="evidence" value="ECO:0007669"/>
    <property type="project" value="TreeGrafter"/>
</dbReference>
<feature type="domain" description="DNA-directed DNA polymerase family B multifunctional" evidence="6">
    <location>
        <begin position="205"/>
        <end position="608"/>
    </location>
</feature>
<name>A0AAW1L793_POPJA</name>
<dbReference type="SMART" id="SM00486">
    <property type="entry name" value="POLBc"/>
    <property type="match status" value="1"/>
</dbReference>
<sequence>MRNYKKIENAIVLIRYNYCTLERANGSVIKLCYFRTISKESNKTDVEIDASLLDCKIGTSDSIRCHQIQLLYSKILRYNIPKEQVNKLSRIKHAKIPLVRFKTDLFAGRIVCDTKSLAEDMIKSRTYSLHELAKEYLQVSHVYLTAEMLNACLKDPDRLLDLILITVWDVMCVHYLMQKLNILQLIFEITKLCGNTLNNTCECIPSNRCEYLLMHAFHQKNFILPQKWTRNVKDVSVNIQGGLVLEPETGLHQNFVLAMDFRALYPSIIREFNVCHTTLKLNEDDEMVVIDREGVLPQLVADLIDHRERILQEIASLNNTASKSYLDHLRIKQGIIKRIANSIFGTLGFKSSRFLAEHLANFITRKGREILSDTVSTLENFPAIKVIYGDTDSVMVETNLESYQEVVELSKTLIEAINSKYKHVVIENAGIYKPFYILRKKKYAGIRFKSAERTEEEIKGLDVVRKDWAEIASVVGKHVLTMILNDTNNMDVWIYNYLQDICQDIEQNYEKYDVQSFAINKKLNKDPDKYSNRSVEHVRIALKYNETHADKMKEGDIVSYVVCIDGSARSPLERAYHVDEFIKSNYLKIDVNYYLSQQIYPVVKRICLPLSTSISGRELLIALKVNLRKNQANTESGRVTKKAKIEKPEPKLDPSANFLLKCKKCDKEKLVAYASLDFIKSCDINCEDFNIQHFHTRLINITGNLRLSYIDKDVKSERTFLEIYKVIINIRNAVENIQRTSNELASYLSVIDSVREEILKDVNCWNFDMNEVFRLAENVKF</sequence>
<dbReference type="InterPro" id="IPR006134">
    <property type="entry name" value="DNA-dir_DNA_pol_B_multi_dom"/>
</dbReference>
<proteinExistence type="inferred from homology"/>
<evidence type="ECO:0000313" key="8">
    <source>
        <dbReference type="Proteomes" id="UP001458880"/>
    </source>
</evidence>
<dbReference type="GO" id="GO:0003682">
    <property type="term" value="F:chromatin binding"/>
    <property type="evidence" value="ECO:0007669"/>
    <property type="project" value="TreeGrafter"/>
</dbReference>
<dbReference type="GO" id="GO:0000166">
    <property type="term" value="F:nucleotide binding"/>
    <property type="evidence" value="ECO:0007669"/>
    <property type="project" value="InterPro"/>
</dbReference>
<keyword evidence="3 5" id="KW-0548">Nucleotidyltransferase</keyword>
<dbReference type="AlphaFoldDB" id="A0AAW1L793"/>
<comment type="similarity">
    <text evidence="1 5">Belongs to the DNA polymerase type-B family.</text>
</comment>
<dbReference type="GO" id="GO:0006272">
    <property type="term" value="P:leading strand elongation"/>
    <property type="evidence" value="ECO:0007669"/>
    <property type="project" value="TreeGrafter"/>
</dbReference>
<dbReference type="Gene3D" id="1.10.132.60">
    <property type="entry name" value="DNA polymerase family B, C-terminal domain"/>
    <property type="match status" value="1"/>
</dbReference>
<keyword evidence="5" id="KW-0235">DNA replication</keyword>
<dbReference type="InterPro" id="IPR017964">
    <property type="entry name" value="DNA-dir_DNA_pol_B_CS"/>
</dbReference>
<evidence type="ECO:0000256" key="3">
    <source>
        <dbReference type="ARBA" id="ARBA00022695"/>
    </source>
</evidence>
<dbReference type="PROSITE" id="PS00116">
    <property type="entry name" value="DNA_POLYMERASE_B"/>
    <property type="match status" value="1"/>
</dbReference>
<reference evidence="7 8" key="1">
    <citation type="journal article" date="2024" name="BMC Genomics">
        <title>De novo assembly and annotation of Popillia japonica's genome with initial clues to its potential as an invasive pest.</title>
        <authorList>
            <person name="Cucini C."/>
            <person name="Boschi S."/>
            <person name="Funari R."/>
            <person name="Cardaioli E."/>
            <person name="Iannotti N."/>
            <person name="Marturano G."/>
            <person name="Paoli F."/>
            <person name="Bruttini M."/>
            <person name="Carapelli A."/>
            <person name="Frati F."/>
            <person name="Nardi F."/>
        </authorList>
    </citation>
    <scope>NUCLEOTIDE SEQUENCE [LARGE SCALE GENOMIC DNA]</scope>
    <source>
        <strain evidence="7">DMR45628</strain>
    </source>
</reference>
<dbReference type="GO" id="GO:0005658">
    <property type="term" value="C:alpha DNA polymerase:primase complex"/>
    <property type="evidence" value="ECO:0007669"/>
    <property type="project" value="TreeGrafter"/>
</dbReference>
<dbReference type="PANTHER" id="PTHR45861">
    <property type="entry name" value="DNA POLYMERASE ALPHA CATALYTIC SUBUNIT"/>
    <property type="match status" value="1"/>
</dbReference>
<dbReference type="InterPro" id="IPR023211">
    <property type="entry name" value="DNA_pol_palm_dom_sf"/>
</dbReference>
<dbReference type="Gene3D" id="3.90.1600.10">
    <property type="entry name" value="Palm domain of DNA polymerase"/>
    <property type="match status" value="2"/>
</dbReference>
<dbReference type="GO" id="GO:0003887">
    <property type="term" value="F:DNA-directed DNA polymerase activity"/>
    <property type="evidence" value="ECO:0007669"/>
    <property type="project" value="UniProtKB-KW"/>
</dbReference>
<dbReference type="EMBL" id="JASPKY010000158">
    <property type="protein sequence ID" value="KAK9729731.1"/>
    <property type="molecule type" value="Genomic_DNA"/>
</dbReference>
<dbReference type="InterPro" id="IPR036397">
    <property type="entry name" value="RNaseH_sf"/>
</dbReference>
<dbReference type="SUPFAM" id="SSF56672">
    <property type="entry name" value="DNA/RNA polymerases"/>
    <property type="match status" value="1"/>
</dbReference>
<dbReference type="InterPro" id="IPR012337">
    <property type="entry name" value="RNaseH-like_sf"/>
</dbReference>
<dbReference type="Gene3D" id="3.30.420.10">
    <property type="entry name" value="Ribonuclease H-like superfamily/Ribonuclease H"/>
    <property type="match status" value="1"/>
</dbReference>
<evidence type="ECO:0000256" key="1">
    <source>
        <dbReference type="ARBA" id="ARBA00005755"/>
    </source>
</evidence>
<keyword evidence="2 5" id="KW-0808">Transferase</keyword>
<accession>A0AAW1L793</accession>
<dbReference type="SUPFAM" id="SSF53098">
    <property type="entry name" value="Ribonuclease H-like"/>
    <property type="match status" value="1"/>
</dbReference>
<evidence type="ECO:0000256" key="2">
    <source>
        <dbReference type="ARBA" id="ARBA00022679"/>
    </source>
</evidence>
<keyword evidence="4 5" id="KW-0239">DNA-directed DNA polymerase</keyword>
<dbReference type="PANTHER" id="PTHR45861:SF1">
    <property type="entry name" value="DNA POLYMERASE ALPHA CATALYTIC SUBUNIT"/>
    <property type="match status" value="1"/>
</dbReference>
<evidence type="ECO:0000256" key="5">
    <source>
        <dbReference type="RuleBase" id="RU000442"/>
    </source>
</evidence>
<gene>
    <name evidence="7" type="ORF">QE152_g15785</name>
</gene>
<dbReference type="GO" id="GO:0003697">
    <property type="term" value="F:single-stranded DNA binding"/>
    <property type="evidence" value="ECO:0007669"/>
    <property type="project" value="TreeGrafter"/>
</dbReference>
<dbReference type="InterPro" id="IPR043502">
    <property type="entry name" value="DNA/RNA_pol_sf"/>
</dbReference>
<keyword evidence="8" id="KW-1185">Reference proteome</keyword>
<dbReference type="EC" id="2.7.7.7" evidence="5"/>
<dbReference type="InterPro" id="IPR042087">
    <property type="entry name" value="DNA_pol_B_thumb"/>
</dbReference>
<dbReference type="Proteomes" id="UP001458880">
    <property type="component" value="Unassembled WGS sequence"/>
</dbReference>